<dbReference type="HOGENOM" id="CLU_2074014_0_0_1"/>
<proteinExistence type="predicted"/>
<organism evidence="1 2">
    <name type="scientific">Phlebiopsis gigantea (strain 11061_1 CR5-6)</name>
    <name type="common">White-rot fungus</name>
    <name type="synonym">Peniophora gigantea</name>
    <dbReference type="NCBI Taxonomy" id="745531"/>
    <lineage>
        <taxon>Eukaryota</taxon>
        <taxon>Fungi</taxon>
        <taxon>Dikarya</taxon>
        <taxon>Basidiomycota</taxon>
        <taxon>Agaricomycotina</taxon>
        <taxon>Agaricomycetes</taxon>
        <taxon>Polyporales</taxon>
        <taxon>Phanerochaetaceae</taxon>
        <taxon>Phlebiopsis</taxon>
    </lineage>
</organism>
<accession>A0A0C3RY91</accession>
<sequence>MYRAQKMHKRVLEVLVVCSQEAWDAHAGGATHAVIRSTVHEGGGVPRVKGYVPDARSHITVDFKARDTTVPMADWAIVDCTQYWIIVWRIVQSTHAESLTTHADIEFYYNSLRDGDQE</sequence>
<keyword evidence="2" id="KW-1185">Reference proteome</keyword>
<dbReference type="Proteomes" id="UP000053257">
    <property type="component" value="Unassembled WGS sequence"/>
</dbReference>
<protein>
    <submittedName>
        <fullName evidence="1">Uncharacterized protein</fullName>
    </submittedName>
</protein>
<reference evidence="1 2" key="1">
    <citation type="journal article" date="2014" name="PLoS Genet.">
        <title>Analysis of the Phlebiopsis gigantea genome, transcriptome and secretome provides insight into its pioneer colonization strategies of wood.</title>
        <authorList>
            <person name="Hori C."/>
            <person name="Ishida T."/>
            <person name="Igarashi K."/>
            <person name="Samejima M."/>
            <person name="Suzuki H."/>
            <person name="Master E."/>
            <person name="Ferreira P."/>
            <person name="Ruiz-Duenas F.J."/>
            <person name="Held B."/>
            <person name="Canessa P."/>
            <person name="Larrondo L.F."/>
            <person name="Schmoll M."/>
            <person name="Druzhinina I.S."/>
            <person name="Kubicek C.P."/>
            <person name="Gaskell J.A."/>
            <person name="Kersten P."/>
            <person name="St John F."/>
            <person name="Glasner J."/>
            <person name="Sabat G."/>
            <person name="Splinter BonDurant S."/>
            <person name="Syed K."/>
            <person name="Yadav J."/>
            <person name="Mgbeahuruike A.C."/>
            <person name="Kovalchuk A."/>
            <person name="Asiegbu F.O."/>
            <person name="Lackner G."/>
            <person name="Hoffmeister D."/>
            <person name="Rencoret J."/>
            <person name="Gutierrez A."/>
            <person name="Sun H."/>
            <person name="Lindquist E."/>
            <person name="Barry K."/>
            <person name="Riley R."/>
            <person name="Grigoriev I.V."/>
            <person name="Henrissat B."/>
            <person name="Kues U."/>
            <person name="Berka R.M."/>
            <person name="Martinez A.T."/>
            <person name="Covert S.F."/>
            <person name="Blanchette R.A."/>
            <person name="Cullen D."/>
        </authorList>
    </citation>
    <scope>NUCLEOTIDE SEQUENCE [LARGE SCALE GENOMIC DNA]</scope>
    <source>
        <strain evidence="1 2">11061_1 CR5-6</strain>
    </source>
</reference>
<evidence type="ECO:0000313" key="2">
    <source>
        <dbReference type="Proteomes" id="UP000053257"/>
    </source>
</evidence>
<dbReference type="EMBL" id="KN840934">
    <property type="protein sequence ID" value="KIP01102.1"/>
    <property type="molecule type" value="Genomic_DNA"/>
</dbReference>
<dbReference type="AlphaFoldDB" id="A0A0C3RY91"/>
<name>A0A0C3RY91_PHLG1</name>
<evidence type="ECO:0000313" key="1">
    <source>
        <dbReference type="EMBL" id="KIP01102.1"/>
    </source>
</evidence>
<gene>
    <name evidence="1" type="ORF">PHLGIDRAFT_17446</name>
</gene>